<feature type="compositionally biased region" description="Polar residues" evidence="1">
    <location>
        <begin position="238"/>
        <end position="257"/>
    </location>
</feature>
<protein>
    <submittedName>
        <fullName evidence="2">Uncharacterized protein</fullName>
    </submittedName>
</protein>
<reference evidence="3" key="1">
    <citation type="journal article" date="2018" name="Algal Res.">
        <title>Characterization of plant carbon substrate utilization by Auxenochlorella protothecoides.</title>
        <authorList>
            <person name="Vogler B.W."/>
            <person name="Starkenburg S.R."/>
            <person name="Sudasinghe N."/>
            <person name="Schambach J.Y."/>
            <person name="Rollin J.A."/>
            <person name="Pattathil S."/>
            <person name="Barry A.N."/>
        </authorList>
    </citation>
    <scope>NUCLEOTIDE SEQUENCE [LARGE SCALE GENOMIC DNA]</scope>
    <source>
        <strain evidence="3">UTEX 25</strain>
    </source>
</reference>
<dbReference type="AlphaFoldDB" id="A0A3M7KUX0"/>
<evidence type="ECO:0000313" key="2">
    <source>
        <dbReference type="EMBL" id="RMZ53654.1"/>
    </source>
</evidence>
<organism evidence="2 3">
    <name type="scientific">Auxenochlorella protothecoides</name>
    <name type="common">Green microalga</name>
    <name type="synonym">Chlorella protothecoides</name>
    <dbReference type="NCBI Taxonomy" id="3075"/>
    <lineage>
        <taxon>Eukaryota</taxon>
        <taxon>Viridiplantae</taxon>
        <taxon>Chlorophyta</taxon>
        <taxon>core chlorophytes</taxon>
        <taxon>Trebouxiophyceae</taxon>
        <taxon>Chlorellales</taxon>
        <taxon>Chlorellaceae</taxon>
        <taxon>Auxenochlorella</taxon>
    </lineage>
</organism>
<accession>A0A3M7KUX0</accession>
<sequence length="257" mass="27409">MGALPPEAQQSAVQALLSRMTPQERHQARIAELPRAAQAGAVVRLLQQQQASQRAQQKAEHDTGAGMYMGLRGEGGCCCRSEAVAESATVACSSKFFALPTIQASGYHGGVGTTESYPNIQRLWYFPFSINVLRLDAEVPCTTCEWLTILECVPHGREPCLADVNFNVGAKNTGSLNIGTGNTGTHNLGKCWWKSNNNRGGNNVGSNNTGNFIFCNNMKTSAVQCKKSSLLTSETLTPTAAQEENPAASSKEASTAP</sequence>
<gene>
    <name evidence="2" type="ORF">APUTEX25_003188</name>
</gene>
<dbReference type="EMBL" id="QOKY01000196">
    <property type="protein sequence ID" value="RMZ53654.1"/>
    <property type="molecule type" value="Genomic_DNA"/>
</dbReference>
<feature type="region of interest" description="Disordered" evidence="1">
    <location>
        <begin position="234"/>
        <end position="257"/>
    </location>
</feature>
<proteinExistence type="predicted"/>
<dbReference type="Proteomes" id="UP000279271">
    <property type="component" value="Unassembled WGS sequence"/>
</dbReference>
<name>A0A3M7KUX0_AUXPR</name>
<evidence type="ECO:0000256" key="1">
    <source>
        <dbReference type="SAM" id="MobiDB-lite"/>
    </source>
</evidence>
<comment type="caution">
    <text evidence="2">The sequence shown here is derived from an EMBL/GenBank/DDBJ whole genome shotgun (WGS) entry which is preliminary data.</text>
</comment>
<evidence type="ECO:0000313" key="3">
    <source>
        <dbReference type="Proteomes" id="UP000279271"/>
    </source>
</evidence>